<name>A0A5Q0UHF9_9ARCH</name>
<dbReference type="EMBL" id="CP040089">
    <property type="protein sequence ID" value="QGA80385.1"/>
    <property type="molecule type" value="Genomic_DNA"/>
</dbReference>
<sequence>MAVWKGQSSIEYLANYGWMVVAVALISGTVYTQIPDPCNLEPQSLGTRDVKISEMGITTSQELALSLQSMVAEEVVIDQIIIEGNETLYNNQSKALYRSSEPFNLGGATKTEECNDFTFTVVYDRAEVPNIKQTTDIRLPVQLDSIQIPYLLIGGGEISSLESNSTFRATNSDICLGGNCGDSGPTDDNRVREYVNRSGDEMTGALETNSVEWGCIGGNCGVEEGSLEGYVSEENNTVDGTLNLTEIKPDNNLCMGQTC</sequence>
<keyword evidence="1" id="KW-0812">Transmembrane</keyword>
<dbReference type="GeneID" id="42364868"/>
<keyword evidence="1" id="KW-0472">Membrane</keyword>
<reference evidence="3" key="1">
    <citation type="submission" date="2019-05" db="EMBL/GenBank/DDBJ databases">
        <title>Candidatus Nanohalobium constans, a novel model system to study the DPANN nano-sized archaea: genomic and physiological characterization of a nanoarchaeon co-cultured with its chitinotrophic host.</title>
        <authorList>
            <person name="La Cono V."/>
            <person name="Arcadi E."/>
            <person name="Crisafi F."/>
            <person name="Denaro R."/>
            <person name="La Spada G."/>
            <person name="Messina E."/>
            <person name="Smedile F."/>
            <person name="Toshchakov S.V."/>
            <person name="Shevchenko M.A."/>
            <person name="Golyshin P.N."/>
            <person name="Golyshina O.V."/>
            <person name="Ferrer M."/>
            <person name="Rohde M."/>
            <person name="Mushegian A."/>
            <person name="Sorokin D.Y."/>
            <person name="Giuliano L."/>
            <person name="Yakimov M.M."/>
        </authorList>
    </citation>
    <scope>NUCLEOTIDE SEQUENCE [LARGE SCALE GENOMIC DNA]</scope>
    <source>
        <strain evidence="3">LC1Nh</strain>
    </source>
</reference>
<keyword evidence="1" id="KW-1133">Transmembrane helix</keyword>
<dbReference type="RefSeq" id="WP_153550123.1">
    <property type="nucleotide sequence ID" value="NZ_CP040089.1"/>
</dbReference>
<evidence type="ECO:0000256" key="1">
    <source>
        <dbReference type="SAM" id="Phobius"/>
    </source>
</evidence>
<dbReference type="KEGG" id="ncon:LC1Nh_0485"/>
<feature type="transmembrane region" description="Helical" evidence="1">
    <location>
        <begin position="12"/>
        <end position="34"/>
    </location>
</feature>
<dbReference type="Proteomes" id="UP000377803">
    <property type="component" value="Chromosome"/>
</dbReference>
<gene>
    <name evidence="2" type="ORF">LC1Nh_0485</name>
</gene>
<organism evidence="2 3">
    <name type="scientific">Candidatus Nanohalobium constans</name>
    <dbReference type="NCBI Taxonomy" id="2565781"/>
    <lineage>
        <taxon>Archaea</taxon>
        <taxon>Candidatus Nanohalarchaeota</taxon>
        <taxon>Candidatus Nanohalobia</taxon>
        <taxon>Candidatus Nanohalobiales</taxon>
        <taxon>Candidatus Nanohalobiaceae</taxon>
        <taxon>Candidatus Nanohalobium</taxon>
    </lineage>
</organism>
<keyword evidence="3" id="KW-1185">Reference proteome</keyword>
<accession>A0A5Q0UHF9</accession>
<dbReference type="AlphaFoldDB" id="A0A5Q0UHF9"/>
<proteinExistence type="predicted"/>
<evidence type="ECO:0000313" key="2">
    <source>
        <dbReference type="EMBL" id="QGA80385.1"/>
    </source>
</evidence>
<protein>
    <submittedName>
        <fullName evidence="2">Uncharacterized protein</fullName>
    </submittedName>
</protein>
<evidence type="ECO:0000313" key="3">
    <source>
        <dbReference type="Proteomes" id="UP000377803"/>
    </source>
</evidence>